<evidence type="ECO:0000313" key="2">
    <source>
        <dbReference type="EMBL" id="VDH03430.1"/>
    </source>
</evidence>
<feature type="transmembrane region" description="Helical" evidence="1">
    <location>
        <begin position="208"/>
        <end position="233"/>
    </location>
</feature>
<keyword evidence="1" id="KW-0472">Membrane</keyword>
<dbReference type="AlphaFoldDB" id="A0A7Z8YQ14"/>
<feature type="transmembrane region" description="Helical" evidence="1">
    <location>
        <begin position="408"/>
        <end position="430"/>
    </location>
</feature>
<sequence>MEKRSTLIYNLNVLSFLGSIGVILFCIICRLGVPNTIEIPIINYISTLSLAFVLLFGPSVFRDKHAYLCEYSYIVILITILLGIGILGGAIVDGLQYGIIALAFIIAFLKRETIHILRIDKKMLSAGMIVLLLMLLLGMGSFALTPLYDIQAAQHRGYMDTLFHISISNMIVNYGVASTGLDGLPFIPYHFGTHFLFGILKRFTGNDIFFFYHISYAVVFIPLFFKYIVLFVYDFCKKYNFEFNYYIVFLIITLLFATSDVILYRSSSLPNHQSTLVSLLFSFVFFGNYLFYASFRGFLTKFYVYLMLFIITLFKISTGLVLVFSLSLVLLYFNRRRSKEIVYIILLSILYIASFYYVMYYNTEVVMYKQDERMEYIKDSLLHFYNYFFGSILVALFIWLYRKEYKEIGGYLLFVVCSNIIGYALFVYVLRDGGNFLIPAYFSAIPLLIVIVNRLVAQWAIKPKYLIFISVLSFVFPYHFYKNVIFQNLWYRNKATESIVDKKKLSLFQLHQEGYFNKYHNVAVYTNNKFADYYFFIPAIIGHPSIFGLPNEAMEDIGWGRDYYKKNRDVSLERAKMKARKLGYEFLLELKETESTYYFVEHPLSNN</sequence>
<feature type="transmembrane region" description="Helical" evidence="1">
    <location>
        <begin position="7"/>
        <end position="33"/>
    </location>
</feature>
<dbReference type="RefSeq" id="WP_125150883.1">
    <property type="nucleotide sequence ID" value="NZ_UYIV01000001.1"/>
</dbReference>
<feature type="transmembrane region" description="Helical" evidence="1">
    <location>
        <begin position="123"/>
        <end position="143"/>
    </location>
</feature>
<feature type="transmembrane region" description="Helical" evidence="1">
    <location>
        <begin position="465"/>
        <end position="481"/>
    </location>
</feature>
<feature type="transmembrane region" description="Helical" evidence="1">
    <location>
        <begin position="341"/>
        <end position="361"/>
    </location>
</feature>
<feature type="transmembrane region" description="Helical" evidence="1">
    <location>
        <begin position="381"/>
        <end position="401"/>
    </location>
</feature>
<feature type="transmembrane region" description="Helical" evidence="1">
    <location>
        <begin position="163"/>
        <end position="187"/>
    </location>
</feature>
<evidence type="ECO:0000256" key="1">
    <source>
        <dbReference type="SAM" id="Phobius"/>
    </source>
</evidence>
<comment type="caution">
    <text evidence="2">The sequence shown here is derived from an EMBL/GenBank/DDBJ whole genome shotgun (WGS) entry which is preliminary data.</text>
</comment>
<feature type="transmembrane region" description="Helical" evidence="1">
    <location>
        <begin position="276"/>
        <end position="295"/>
    </location>
</feature>
<keyword evidence="1" id="KW-0812">Transmembrane</keyword>
<proteinExistence type="predicted"/>
<dbReference type="EMBL" id="UYIV01000001">
    <property type="protein sequence ID" value="VDH03430.1"/>
    <property type="molecule type" value="Genomic_DNA"/>
</dbReference>
<protein>
    <submittedName>
        <fullName evidence="2">Uncharacterized protein</fullName>
    </submittedName>
</protein>
<feature type="transmembrane region" description="Helical" evidence="1">
    <location>
        <begin position="39"/>
        <end position="61"/>
    </location>
</feature>
<feature type="transmembrane region" description="Helical" evidence="1">
    <location>
        <begin position="436"/>
        <end position="453"/>
    </location>
</feature>
<feature type="transmembrane region" description="Helical" evidence="1">
    <location>
        <begin position="245"/>
        <end position="264"/>
    </location>
</feature>
<gene>
    <name evidence="2" type="ORF">NCTC12929_00813</name>
</gene>
<reference evidence="2 3" key="1">
    <citation type="submission" date="2018-11" db="EMBL/GenBank/DDBJ databases">
        <authorList>
            <consortium name="Pathogen Informatics"/>
        </authorList>
    </citation>
    <scope>NUCLEOTIDE SEQUENCE [LARGE SCALE GENOMIC DNA]</scope>
    <source>
        <strain evidence="2 3">NCTC12929</strain>
    </source>
</reference>
<accession>A0A7Z8YQ14</accession>
<evidence type="ECO:0000313" key="3">
    <source>
        <dbReference type="Proteomes" id="UP000270205"/>
    </source>
</evidence>
<feature type="transmembrane region" description="Helical" evidence="1">
    <location>
        <begin position="94"/>
        <end position="111"/>
    </location>
</feature>
<feature type="transmembrane region" description="Helical" evidence="1">
    <location>
        <begin position="68"/>
        <end position="88"/>
    </location>
</feature>
<organism evidence="2 3">
    <name type="scientific">Bergeyella zoohelcum</name>
    <dbReference type="NCBI Taxonomy" id="1015"/>
    <lineage>
        <taxon>Bacteria</taxon>
        <taxon>Pseudomonadati</taxon>
        <taxon>Bacteroidota</taxon>
        <taxon>Flavobacteriia</taxon>
        <taxon>Flavobacteriales</taxon>
        <taxon>Weeksellaceae</taxon>
        <taxon>Bergeyella</taxon>
    </lineage>
</organism>
<feature type="transmembrane region" description="Helical" evidence="1">
    <location>
        <begin position="307"/>
        <end position="334"/>
    </location>
</feature>
<keyword evidence="1" id="KW-1133">Transmembrane helix</keyword>
<name>A0A7Z8YQ14_9FLAO</name>
<dbReference type="Proteomes" id="UP000270205">
    <property type="component" value="Unassembled WGS sequence"/>
</dbReference>